<name>A0A1R1PT87_ZANCU</name>
<gene>
    <name evidence="4" type="ORF">AX774_g2296</name>
</gene>
<dbReference type="GO" id="GO:0043130">
    <property type="term" value="F:ubiquitin binding"/>
    <property type="evidence" value="ECO:0007669"/>
    <property type="project" value="TreeGrafter"/>
</dbReference>
<protein>
    <submittedName>
        <fullName evidence="4">FAS-associated factor 2-B</fullName>
    </submittedName>
</protein>
<evidence type="ECO:0000256" key="2">
    <source>
        <dbReference type="SAM" id="Phobius"/>
    </source>
</evidence>
<organism evidence="4 5">
    <name type="scientific">Zancudomyces culisetae</name>
    <name type="common">Gut fungus</name>
    <name type="synonym">Smittium culisetae</name>
    <dbReference type="NCBI Taxonomy" id="1213189"/>
    <lineage>
        <taxon>Eukaryota</taxon>
        <taxon>Fungi</taxon>
        <taxon>Fungi incertae sedis</taxon>
        <taxon>Zoopagomycota</taxon>
        <taxon>Kickxellomycotina</taxon>
        <taxon>Harpellomycetes</taxon>
        <taxon>Harpellales</taxon>
        <taxon>Legeriomycetaceae</taxon>
        <taxon>Zancudomyces</taxon>
    </lineage>
</organism>
<dbReference type="AlphaFoldDB" id="A0A1R1PT87"/>
<feature type="transmembrane region" description="Helical" evidence="2">
    <location>
        <begin position="353"/>
        <end position="373"/>
    </location>
</feature>
<evidence type="ECO:0000256" key="1">
    <source>
        <dbReference type="SAM" id="Coils"/>
    </source>
</evidence>
<proteinExistence type="predicted"/>
<dbReference type="EMBL" id="LSSK01000240">
    <property type="protein sequence ID" value="OMH84180.1"/>
    <property type="molecule type" value="Genomic_DNA"/>
</dbReference>
<dbReference type="Proteomes" id="UP000188320">
    <property type="component" value="Unassembled WGS sequence"/>
</dbReference>
<reference evidence="5" key="1">
    <citation type="submission" date="2017-01" db="EMBL/GenBank/DDBJ databases">
        <authorList>
            <person name="Wang Y."/>
            <person name="White M."/>
            <person name="Kvist S."/>
            <person name="Moncalvo J.-M."/>
        </authorList>
    </citation>
    <scope>NUCLEOTIDE SEQUENCE [LARGE SCALE GENOMIC DNA]</scope>
    <source>
        <strain evidence="5">COL-18-3</strain>
    </source>
</reference>
<dbReference type="CDD" id="cd01767">
    <property type="entry name" value="UBX"/>
    <property type="match status" value="1"/>
</dbReference>
<dbReference type="Pfam" id="PF00789">
    <property type="entry name" value="UBX"/>
    <property type="match status" value="1"/>
</dbReference>
<sequence>MSVIARMDGLPLSSYNPDDAEAGVQAGTNQLVDWMSLPISAHDRVLQTARLEQEERERTRVLREQQDAAYVASLERDRIREQELQRKQLEEQERTRKKEARRSVRLEARDRRRLWRLHTYNKYFAGDEPTGDNICTLTFRLSNGTRIRRKFSGDDPIERIYAFIESSFLSDDEKLKDSPLSLKLTEVLQSSSRNNLEERPATFHFLLVTTFPRREIYPSKDPIRPALEAVKMWPSGAFIAEPTGDDSDLSSEDEGDGENEGVYNYNKNIILCIHIHLQCNTQKSRSTSSWCVCPPSNSPYKLLPAPIPTPIPAPAPAPAIPPTLSIPPNMFCPAAPPIRSWFIPNSPNMFCPGFSVVMALTLATSISNLLRILSYSTKRL</sequence>
<dbReference type="InterPro" id="IPR050730">
    <property type="entry name" value="UBX_domain-protein"/>
</dbReference>
<evidence type="ECO:0000313" key="4">
    <source>
        <dbReference type="EMBL" id="OMH84180.1"/>
    </source>
</evidence>
<dbReference type="GO" id="GO:0036503">
    <property type="term" value="P:ERAD pathway"/>
    <property type="evidence" value="ECO:0007669"/>
    <property type="project" value="TreeGrafter"/>
</dbReference>
<dbReference type="GO" id="GO:0005783">
    <property type="term" value="C:endoplasmic reticulum"/>
    <property type="evidence" value="ECO:0007669"/>
    <property type="project" value="TreeGrafter"/>
</dbReference>
<dbReference type="SUPFAM" id="SSF54236">
    <property type="entry name" value="Ubiquitin-like"/>
    <property type="match status" value="1"/>
</dbReference>
<feature type="domain" description="UBX" evidence="3">
    <location>
        <begin position="130"/>
        <end position="240"/>
    </location>
</feature>
<dbReference type="OrthoDB" id="1026733at2759"/>
<dbReference type="InterPro" id="IPR001012">
    <property type="entry name" value="UBX_dom"/>
</dbReference>
<keyword evidence="2" id="KW-0472">Membrane</keyword>
<dbReference type="PROSITE" id="PS50033">
    <property type="entry name" value="UBX"/>
    <property type="match status" value="1"/>
</dbReference>
<evidence type="ECO:0000259" key="3">
    <source>
        <dbReference type="PROSITE" id="PS50033"/>
    </source>
</evidence>
<comment type="caution">
    <text evidence="4">The sequence shown here is derived from an EMBL/GenBank/DDBJ whole genome shotgun (WGS) entry which is preliminary data.</text>
</comment>
<feature type="coiled-coil region" evidence="1">
    <location>
        <begin position="72"/>
        <end position="109"/>
    </location>
</feature>
<keyword evidence="5" id="KW-1185">Reference proteome</keyword>
<dbReference type="Gene3D" id="3.10.20.90">
    <property type="entry name" value="Phosphatidylinositol 3-kinase Catalytic Subunit, Chain A, domain 1"/>
    <property type="match status" value="1"/>
</dbReference>
<keyword evidence="1" id="KW-0175">Coiled coil</keyword>
<evidence type="ECO:0000313" key="5">
    <source>
        <dbReference type="Proteomes" id="UP000188320"/>
    </source>
</evidence>
<dbReference type="PANTHER" id="PTHR23322:SF1">
    <property type="entry name" value="FAS-ASSOCIATED FACTOR 2"/>
    <property type="match status" value="1"/>
</dbReference>
<dbReference type="SMART" id="SM00166">
    <property type="entry name" value="UBX"/>
    <property type="match status" value="1"/>
</dbReference>
<keyword evidence="2" id="KW-1133">Transmembrane helix</keyword>
<keyword evidence="2" id="KW-0812">Transmembrane</keyword>
<accession>A0A1R1PT87</accession>
<dbReference type="PANTHER" id="PTHR23322">
    <property type="entry name" value="FAS-ASSOCIATED PROTEIN"/>
    <property type="match status" value="1"/>
</dbReference>
<dbReference type="InterPro" id="IPR029071">
    <property type="entry name" value="Ubiquitin-like_domsf"/>
</dbReference>